<keyword evidence="3" id="KW-1185">Reference proteome</keyword>
<feature type="signal peptide" evidence="1">
    <location>
        <begin position="1"/>
        <end position="19"/>
    </location>
</feature>
<evidence type="ECO:0000256" key="1">
    <source>
        <dbReference type="SAM" id="SignalP"/>
    </source>
</evidence>
<feature type="chain" id="PRO_5046975570" description="SRPBCC family protein" evidence="1">
    <location>
        <begin position="20"/>
        <end position="193"/>
    </location>
</feature>
<name>A0ABS0NW79_9BRAD</name>
<evidence type="ECO:0000313" key="3">
    <source>
        <dbReference type="Proteomes" id="UP001194539"/>
    </source>
</evidence>
<keyword evidence="1" id="KW-0732">Signal</keyword>
<accession>A0ABS0NW79</accession>
<dbReference type="RefSeq" id="WP_197964958.1">
    <property type="nucleotide sequence ID" value="NZ_JACEGD010000003.1"/>
</dbReference>
<proteinExistence type="predicted"/>
<reference evidence="2 3" key="1">
    <citation type="submission" date="2020-07" db="EMBL/GenBank/DDBJ databases">
        <title>Bradyrhizobium diversity isolated from nodules of indigenous legumes of Western Australia.</title>
        <authorList>
            <person name="Klepa M.S."/>
        </authorList>
    </citation>
    <scope>NUCLEOTIDE SEQUENCE [LARGE SCALE GENOMIC DNA]</scope>
    <source>
        <strain evidence="2 3">CNPSo 4019</strain>
    </source>
</reference>
<evidence type="ECO:0008006" key="4">
    <source>
        <dbReference type="Google" id="ProtNLM"/>
    </source>
</evidence>
<dbReference type="Proteomes" id="UP001194539">
    <property type="component" value="Unassembled WGS sequence"/>
</dbReference>
<protein>
    <recommendedName>
        <fullName evidence="4">SRPBCC family protein</fullName>
    </recommendedName>
</protein>
<evidence type="ECO:0000313" key="2">
    <source>
        <dbReference type="EMBL" id="MBH5385254.1"/>
    </source>
</evidence>
<sequence>MRLIIAVLLSFACIAPVNAEEVVFYQKEPDKFWTVFGGADTDTGQATCWGRANKKDGSFIEIHRSLVDGEVWAIIRNTAWEIVGDGRGVLRWNFYSANKDAFIDGTEFTYEIKNKNTILILQITPKRFSEVLWNTRYFTLVMPGNLQNLSVSFERKGSSMLDALAECVAKNEKTYKNFKPSLERIPDAVKDKI</sequence>
<comment type="caution">
    <text evidence="2">The sequence shown here is derived from an EMBL/GenBank/DDBJ whole genome shotgun (WGS) entry which is preliminary data.</text>
</comment>
<gene>
    <name evidence="2" type="ORF">H1B27_03045</name>
</gene>
<organism evidence="2 3">
    <name type="scientific">Bradyrhizobium diversitatis</name>
    <dbReference type="NCBI Taxonomy" id="2755406"/>
    <lineage>
        <taxon>Bacteria</taxon>
        <taxon>Pseudomonadati</taxon>
        <taxon>Pseudomonadota</taxon>
        <taxon>Alphaproteobacteria</taxon>
        <taxon>Hyphomicrobiales</taxon>
        <taxon>Nitrobacteraceae</taxon>
        <taxon>Bradyrhizobium</taxon>
    </lineage>
</organism>
<dbReference type="EMBL" id="JACEGD010000003">
    <property type="protein sequence ID" value="MBH5385254.1"/>
    <property type="molecule type" value="Genomic_DNA"/>
</dbReference>